<feature type="domain" description="Amidase" evidence="2">
    <location>
        <begin position="31"/>
        <end position="441"/>
    </location>
</feature>
<gene>
    <name evidence="3" type="ORF">CLM73_12015</name>
</gene>
<dbReference type="GO" id="GO:0003824">
    <property type="term" value="F:catalytic activity"/>
    <property type="evidence" value="ECO:0007669"/>
    <property type="project" value="InterPro"/>
</dbReference>
<dbReference type="InterPro" id="IPR036928">
    <property type="entry name" value="AS_sf"/>
</dbReference>
<organism evidence="3 4">
    <name type="scientific">Achromobacter spanius</name>
    <dbReference type="NCBI Taxonomy" id="217203"/>
    <lineage>
        <taxon>Bacteria</taxon>
        <taxon>Pseudomonadati</taxon>
        <taxon>Pseudomonadota</taxon>
        <taxon>Betaproteobacteria</taxon>
        <taxon>Burkholderiales</taxon>
        <taxon>Alcaligenaceae</taxon>
        <taxon>Achromobacter</taxon>
    </lineage>
</organism>
<feature type="region of interest" description="Disordered" evidence="1">
    <location>
        <begin position="137"/>
        <end position="156"/>
    </location>
</feature>
<dbReference type="InterPro" id="IPR000120">
    <property type="entry name" value="Amidase"/>
</dbReference>
<dbReference type="PANTHER" id="PTHR11895:SF151">
    <property type="entry name" value="GLUTAMYL-TRNA(GLN) AMIDOTRANSFERASE SUBUNIT A"/>
    <property type="match status" value="1"/>
</dbReference>
<sequence length="457" mass="48169">MTYDPSTHTALTFHDARANFAERRDTPRDYLERCLEVIAAREGQLKGWVVLNEAGARAAADASVQRYRDGHPLSAIDGMPVGIKDLIETRDMPTQMGCAAFDGNFPKNDSAVVRALRDAGAIILGKTVTTALGFLDPGPTTNPFDPRRTPGGSSSGSGAVVGANMVPMAIGSQLVGSVLRPASYNGNWALKPTFGALNRGERLGLSQAHIGIHANSVEDMWTAAAEIAQRAGGDPGHPGLYGPLHPPSAQKPTRLVALETEGWARAEPNARAAFEASLEALSGQGVTIIRRGDSPLVDALERAISQAAPLSLRLISWEQRWSLANLVANHPNTLGPSLVRQLESGRGMTLAEYRECLLLREHARQCLAALATQCDALVSLNACGAAPIAADIRDSKYPTGDVSFACASSLLGAPAINVPLMAVDGLPLGLQVMGMAHGDAAITGIGTWIFQSLRRAG</sequence>
<dbReference type="Gene3D" id="3.90.1300.10">
    <property type="entry name" value="Amidase signature (AS) domain"/>
    <property type="match status" value="1"/>
</dbReference>
<evidence type="ECO:0000259" key="2">
    <source>
        <dbReference type="Pfam" id="PF01425"/>
    </source>
</evidence>
<dbReference type="Pfam" id="PF01425">
    <property type="entry name" value="Amidase"/>
    <property type="match status" value="1"/>
</dbReference>
<evidence type="ECO:0000313" key="3">
    <source>
        <dbReference type="EMBL" id="AVJ27780.1"/>
    </source>
</evidence>
<dbReference type="Proteomes" id="UP000239477">
    <property type="component" value="Chromosome"/>
</dbReference>
<reference evidence="3 4" key="1">
    <citation type="submission" date="2017-09" db="EMBL/GenBank/DDBJ databases">
        <title>Genomic, metabolic, and phenotypic characteristics of bacterial isolates from the natural microbiome of the model nematode Caenorhabditis elegans.</title>
        <authorList>
            <person name="Zimmermann J."/>
            <person name="Obeng N."/>
            <person name="Yang W."/>
            <person name="Obeng O."/>
            <person name="Kissoyan K."/>
            <person name="Pees B."/>
            <person name="Dirksen P."/>
            <person name="Hoppner M."/>
            <person name="Franke A."/>
            <person name="Rosenstiel P."/>
            <person name="Leippe M."/>
            <person name="Dierking K."/>
            <person name="Kaleta C."/>
            <person name="Schulenburg H."/>
        </authorList>
    </citation>
    <scope>NUCLEOTIDE SEQUENCE [LARGE SCALE GENOMIC DNA]</scope>
    <source>
        <strain evidence="3 4">MYb73</strain>
    </source>
</reference>
<dbReference type="InterPro" id="IPR023631">
    <property type="entry name" value="Amidase_dom"/>
</dbReference>
<evidence type="ECO:0000313" key="4">
    <source>
        <dbReference type="Proteomes" id="UP000239477"/>
    </source>
</evidence>
<dbReference type="OrthoDB" id="8641877at2"/>
<dbReference type="PANTHER" id="PTHR11895">
    <property type="entry name" value="TRANSAMIDASE"/>
    <property type="match status" value="1"/>
</dbReference>
<name>A0A2S0I6W3_9BURK</name>
<protein>
    <submittedName>
        <fullName evidence="3">Amidase</fullName>
    </submittedName>
</protein>
<dbReference type="AlphaFoldDB" id="A0A2S0I6W3"/>
<dbReference type="RefSeq" id="WP_105238627.1">
    <property type="nucleotide sequence ID" value="NZ_CP023270.1"/>
</dbReference>
<accession>A0A2S0I6W3</accession>
<dbReference type="EMBL" id="CP023270">
    <property type="protein sequence ID" value="AVJ27780.1"/>
    <property type="molecule type" value="Genomic_DNA"/>
</dbReference>
<keyword evidence="4" id="KW-1185">Reference proteome</keyword>
<evidence type="ECO:0000256" key="1">
    <source>
        <dbReference type="SAM" id="MobiDB-lite"/>
    </source>
</evidence>
<proteinExistence type="predicted"/>
<dbReference type="SUPFAM" id="SSF75304">
    <property type="entry name" value="Amidase signature (AS) enzymes"/>
    <property type="match status" value="1"/>
</dbReference>